<reference evidence="2 3" key="1">
    <citation type="submission" date="2017-11" db="EMBL/GenBank/DDBJ databases">
        <title>Comparative genomics of Botrytis spp.</title>
        <authorList>
            <person name="Valero-Jimenez C.A."/>
            <person name="Tapia P."/>
            <person name="Veloso J."/>
            <person name="Silva-Moreno E."/>
            <person name="Staats M."/>
            <person name="Valdes J.H."/>
            <person name="Van Kan J.A.L."/>
        </authorList>
    </citation>
    <scope>NUCLEOTIDE SEQUENCE [LARGE SCALE GENOMIC DNA]</scope>
    <source>
        <strain evidence="2 3">MUCL2830</strain>
    </source>
</reference>
<dbReference type="PROSITE" id="PS51257">
    <property type="entry name" value="PROKAR_LIPOPROTEIN"/>
    <property type="match status" value="1"/>
</dbReference>
<feature type="chain" id="PRO_5021230694" description="Cyanovirin-N domain-containing protein" evidence="1">
    <location>
        <begin position="19"/>
        <end position="158"/>
    </location>
</feature>
<accession>A0A4Y8D7P8</accession>
<name>A0A4Y8D7P8_9HELO</name>
<keyword evidence="3" id="KW-1185">Reference proteome</keyword>
<dbReference type="Proteomes" id="UP000297299">
    <property type="component" value="Unassembled WGS sequence"/>
</dbReference>
<dbReference type="AlphaFoldDB" id="A0A4Y8D7P8"/>
<comment type="caution">
    <text evidence="2">The sequence shown here is derived from an EMBL/GenBank/DDBJ whole genome shotgun (WGS) entry which is preliminary data.</text>
</comment>
<dbReference type="OrthoDB" id="3536723at2759"/>
<evidence type="ECO:0000313" key="2">
    <source>
        <dbReference type="EMBL" id="TEY71669.1"/>
    </source>
</evidence>
<protein>
    <recommendedName>
        <fullName evidence="4">Cyanovirin-N domain-containing protein</fullName>
    </recommendedName>
</protein>
<organism evidence="2 3">
    <name type="scientific">Botryotinia calthae</name>
    <dbReference type="NCBI Taxonomy" id="38488"/>
    <lineage>
        <taxon>Eukaryota</taxon>
        <taxon>Fungi</taxon>
        <taxon>Dikarya</taxon>
        <taxon>Ascomycota</taxon>
        <taxon>Pezizomycotina</taxon>
        <taxon>Leotiomycetes</taxon>
        <taxon>Helotiales</taxon>
        <taxon>Sclerotiniaceae</taxon>
        <taxon>Botryotinia</taxon>
    </lineage>
</organism>
<sequence>MRFSSTTVIALFVACATANPLIPVLSSRDTSAPESSSVIPSYTVLNNYCENAGPNAYVGVQYDNGVITSYDYNQCYPYTVNGSTALQAVFCKSVICENCAGDDCTDPNLTLTVPRSLTLVNPWGLVTIILGKGAMCQKLPLVRPVKSFNEPKLSIGNN</sequence>
<evidence type="ECO:0000313" key="3">
    <source>
        <dbReference type="Proteomes" id="UP000297299"/>
    </source>
</evidence>
<keyword evidence="1" id="KW-0732">Signal</keyword>
<gene>
    <name evidence="2" type="ORF">BOTCAL_0088g00010</name>
</gene>
<evidence type="ECO:0008006" key="4">
    <source>
        <dbReference type="Google" id="ProtNLM"/>
    </source>
</evidence>
<evidence type="ECO:0000256" key="1">
    <source>
        <dbReference type="SAM" id="SignalP"/>
    </source>
</evidence>
<proteinExistence type="predicted"/>
<dbReference type="EMBL" id="PHWZ01000088">
    <property type="protein sequence ID" value="TEY71669.1"/>
    <property type="molecule type" value="Genomic_DNA"/>
</dbReference>
<feature type="signal peptide" evidence="1">
    <location>
        <begin position="1"/>
        <end position="18"/>
    </location>
</feature>